<dbReference type="InterPro" id="IPR036736">
    <property type="entry name" value="ACP-like_sf"/>
</dbReference>
<dbReference type="Pfam" id="PF02801">
    <property type="entry name" value="Ketoacyl-synt_C"/>
    <property type="match status" value="1"/>
</dbReference>
<keyword evidence="6" id="KW-1185">Reference proteome</keyword>
<dbReference type="Pfam" id="PF00550">
    <property type="entry name" value="PP-binding"/>
    <property type="match status" value="1"/>
</dbReference>
<dbReference type="InterPro" id="IPR001242">
    <property type="entry name" value="Condensation_dom"/>
</dbReference>
<proteinExistence type="predicted"/>
<dbReference type="SUPFAM" id="SSF53901">
    <property type="entry name" value="Thiolase-like"/>
    <property type="match status" value="1"/>
</dbReference>
<name>A0ABY8DL70_9HYPH</name>
<dbReference type="SMART" id="SM00825">
    <property type="entry name" value="PKS_KS"/>
    <property type="match status" value="1"/>
</dbReference>
<reference evidence="5 6" key="1">
    <citation type="submission" date="2023-03" db="EMBL/GenBank/DDBJ databases">
        <authorList>
            <person name="Kaur S."/>
            <person name="Espinosa-Saiz D."/>
            <person name="Velazquez E."/>
            <person name="Menendez E."/>
            <person name="diCenzo G.C."/>
        </authorList>
    </citation>
    <scope>NUCLEOTIDE SEQUENCE [LARGE SCALE GENOMIC DNA]</scope>
    <source>
        <strain evidence="5 6">LMG 24692</strain>
        <plasmid evidence="5 6">unnamed</plasmid>
    </source>
</reference>
<dbReference type="InterPro" id="IPR014031">
    <property type="entry name" value="Ketoacyl_synth_C"/>
</dbReference>
<dbReference type="SUPFAM" id="SSF52777">
    <property type="entry name" value="CoA-dependent acyltransferases"/>
    <property type="match status" value="2"/>
</dbReference>
<dbReference type="InterPro" id="IPR050091">
    <property type="entry name" value="PKS_NRPS_Biosynth_Enz"/>
</dbReference>
<keyword evidence="5" id="KW-0614">Plasmid</keyword>
<dbReference type="PANTHER" id="PTHR43775">
    <property type="entry name" value="FATTY ACID SYNTHASE"/>
    <property type="match status" value="1"/>
</dbReference>
<evidence type="ECO:0000313" key="5">
    <source>
        <dbReference type="EMBL" id="WEX91654.1"/>
    </source>
</evidence>
<dbReference type="PROSITE" id="PS00455">
    <property type="entry name" value="AMP_BINDING"/>
    <property type="match status" value="1"/>
</dbReference>
<dbReference type="InterPro" id="IPR023213">
    <property type="entry name" value="CAT-like_dom_sf"/>
</dbReference>
<dbReference type="SUPFAM" id="SSF47336">
    <property type="entry name" value="ACP-like"/>
    <property type="match status" value="1"/>
</dbReference>
<evidence type="ECO:0000259" key="4">
    <source>
        <dbReference type="PROSITE" id="PS52004"/>
    </source>
</evidence>
<evidence type="ECO:0000256" key="3">
    <source>
        <dbReference type="ARBA" id="ARBA00022679"/>
    </source>
</evidence>
<dbReference type="PANTHER" id="PTHR43775:SF37">
    <property type="entry name" value="SI:DKEY-61P9.11"/>
    <property type="match status" value="1"/>
</dbReference>
<dbReference type="InterPro" id="IPR016039">
    <property type="entry name" value="Thiolase-like"/>
</dbReference>
<accession>A0ABY8DL70</accession>
<keyword evidence="1" id="KW-0596">Phosphopantetheine</keyword>
<dbReference type="EMBL" id="CP120375">
    <property type="protein sequence ID" value="WEX91654.1"/>
    <property type="molecule type" value="Genomic_DNA"/>
</dbReference>
<dbReference type="Pfam" id="PF00109">
    <property type="entry name" value="ketoacyl-synt"/>
    <property type="match status" value="1"/>
</dbReference>
<organism evidence="5 6">
    <name type="scientific">Sinorhizobium garamanticum</name>
    <dbReference type="NCBI Taxonomy" id="680247"/>
    <lineage>
        <taxon>Bacteria</taxon>
        <taxon>Pseudomonadati</taxon>
        <taxon>Pseudomonadota</taxon>
        <taxon>Alphaproteobacteria</taxon>
        <taxon>Hyphomicrobiales</taxon>
        <taxon>Rhizobiaceae</taxon>
        <taxon>Sinorhizobium/Ensifer group</taxon>
        <taxon>Sinorhizobium</taxon>
    </lineage>
</organism>
<feature type="domain" description="Ketosynthase family 3 (KS3)" evidence="4">
    <location>
        <begin position="1032"/>
        <end position="1457"/>
    </location>
</feature>
<keyword evidence="2" id="KW-0597">Phosphoprotein</keyword>
<dbReference type="InterPro" id="IPR009081">
    <property type="entry name" value="PP-bd_ACP"/>
</dbReference>
<dbReference type="InterPro" id="IPR020841">
    <property type="entry name" value="PKS_Beta-ketoAc_synthase_dom"/>
</dbReference>
<dbReference type="Gene3D" id="3.30.559.10">
    <property type="entry name" value="Chloramphenicol acetyltransferase-like domain"/>
    <property type="match status" value="1"/>
</dbReference>
<dbReference type="InterPro" id="IPR014030">
    <property type="entry name" value="Ketoacyl_synth_N"/>
</dbReference>
<dbReference type="InterPro" id="IPR020845">
    <property type="entry name" value="AMP-binding_CS"/>
</dbReference>
<dbReference type="InterPro" id="IPR045851">
    <property type="entry name" value="AMP-bd_C_sf"/>
</dbReference>
<dbReference type="RefSeq" id="WP_280663612.1">
    <property type="nucleotide sequence ID" value="NZ_CP120375.1"/>
</dbReference>
<dbReference type="Pfam" id="PF00668">
    <property type="entry name" value="Condensation"/>
    <property type="match status" value="1"/>
</dbReference>
<dbReference type="SUPFAM" id="SSF56801">
    <property type="entry name" value="Acetyl-CoA synthetase-like"/>
    <property type="match status" value="1"/>
</dbReference>
<dbReference type="Pfam" id="PF00501">
    <property type="entry name" value="AMP-binding"/>
    <property type="match status" value="1"/>
</dbReference>
<geneLocation type="plasmid" evidence="5 6">
    <name>unnamed</name>
</geneLocation>
<dbReference type="Proteomes" id="UP001229355">
    <property type="component" value="Plasmid unnamed"/>
</dbReference>
<dbReference type="CDD" id="cd00833">
    <property type="entry name" value="PKS"/>
    <property type="match status" value="1"/>
</dbReference>
<dbReference type="InterPro" id="IPR042099">
    <property type="entry name" value="ANL_N_sf"/>
</dbReference>
<evidence type="ECO:0000256" key="1">
    <source>
        <dbReference type="ARBA" id="ARBA00022450"/>
    </source>
</evidence>
<sequence length="1464" mass="160589">MCQFESGFVGQAFICSLIGISKVKQEGTEYLLNSSQERMCFLDAMDPRRKDLNICCAVELAAHMSTRQLQERLTSILRRHTLLNTQLVRRNGHYSWIHQTGAECLKEAVLPEINCASMQQLTTCYQDFISLPSHLVSHYPWRMQLVQCQGKTYLFCLFHHVICDGDRSLLLFLESLSDQMKLENGRASFVDRFSATPATEGDWEAVARLAEDIVDLGDLRGRFRLVGDIRPTVSELDIAPDEQFWHRAETEAVLLGALQFATANLLDDEQIIVAIPHDCVPDGCAEFGYFGNPGLALVPPSTEYGSLDNVGKVPEWARAQAALAARIARVPYQDIAASTVFAELRRTENLFDILLVRRKIFSFCSASVMRVFEPAPSPTPYLLVINFWFDASDRLICRLESANGLINQSSIDYLARRIKTYLLQMPRSEARPKGVDEFVKPSINAPPFFLNALRQQAKDNPEREAILDGQGTSYSYSFIVCIADELAEHIKARVAVNPTIAYAGPREPKEIAALIGVNMAGGCFLRMDEGDSHLHPEQLEQTSVSAILVTEEVFQRSNLPRGFAPCETPVAGFRLLVGAQEQPQSAAPQLDAYVVMTSGSTGNPKAIRFPAAQLDRLVKWHLECLPQARRMGQLSSLMHDVAYHEIYATLAGGRTLVFAESKLRRSATELASFLNRMELDRIYLPTVLLEGVARAALEQNLPCRDLRMVIVAGAPLEISENIKRWFATTGAMLLNHYGMSETQDITAHLLGSQPNAWPAHPPVGRPIAGTKVSVQGSRNEPLPAGMVGSLAVQFPIDSTDGFSAPMVTGDVGFIHEDGNIYLVGRSDRIVKVRGNRISLGAVESVLRQREDIADAAAISPRSTTIGQEPIAFFSAEPNYPALRPEDLVDYIISKLGRQFRCRVLNLPELPRLKNGKIDYPSLERRAAEIEIGDFSSSTLVGEATLHNMKVAGAIRKLAPDAKFTPNSRFSDIGFDSLGLIALEVELSGTFPGLTVADFYRFPTVASLENHFKSAKIPANHDALPPARFAGRYEHVSVVGMACRFPGAVSTEALWENLASGHCLITRDDDSAAEKELEEGRNFFVPSFGRLENVNSFDYEFFGLSPAEAYRMDPQIRIFLELCWSALEHSGDANFGNDTRVGLFAGAGLSTYLINELEPLRKSTTNVCFREDNTLQERLGNDRNYLTSTVSYRLGLTGPSIVIQAACATSLAAIHYARKALLDDECDIALAGGISVIWPQPIGYDYVEGSVRSPHGVCRPFDAAADGTVFSNGGGLVVLKRNKDSISDGNTVYANIVGGAINHDGDRRMNFAAPSPMGQAEVITQALRSANLGPDALAFVEAHGTGTVVGDAIEWSSIEQSLKKSKRNSPCLVGSVKGNLGHLDEAAGVAGFIKACLSLHHSVFPGTCHFQELNPRLSPNENMQVTSQSEPLAISNSLFGGVSAFGMGGTNSHIVLQRVEDQRRR</sequence>
<evidence type="ECO:0000313" key="6">
    <source>
        <dbReference type="Proteomes" id="UP001229355"/>
    </source>
</evidence>
<dbReference type="Gene3D" id="3.40.47.10">
    <property type="match status" value="1"/>
</dbReference>
<evidence type="ECO:0000256" key="2">
    <source>
        <dbReference type="ARBA" id="ARBA00022553"/>
    </source>
</evidence>
<dbReference type="InterPro" id="IPR018201">
    <property type="entry name" value="Ketoacyl_synth_AS"/>
</dbReference>
<dbReference type="PROSITE" id="PS52004">
    <property type="entry name" value="KS3_2"/>
    <property type="match status" value="1"/>
</dbReference>
<dbReference type="InterPro" id="IPR000873">
    <property type="entry name" value="AMP-dep_synth/lig_dom"/>
</dbReference>
<dbReference type="Gene3D" id="3.40.50.12780">
    <property type="entry name" value="N-terminal domain of ligase-like"/>
    <property type="match status" value="1"/>
</dbReference>
<protein>
    <submittedName>
        <fullName evidence="5">AMP-binding protein</fullName>
    </submittedName>
</protein>
<keyword evidence="3" id="KW-0808">Transferase</keyword>
<gene>
    <name evidence="5" type="ORF">PZN02_005941</name>
</gene>
<dbReference type="Gene3D" id="3.30.300.30">
    <property type="match status" value="1"/>
</dbReference>
<dbReference type="PROSITE" id="PS00606">
    <property type="entry name" value="KS3_1"/>
    <property type="match status" value="1"/>
</dbReference>